<keyword evidence="2" id="KW-1185">Reference proteome</keyword>
<accession>A0ABM9N7S8</accession>
<proteinExistence type="predicted"/>
<protein>
    <submittedName>
        <fullName evidence="1">Uncharacterized protein</fullName>
    </submittedName>
</protein>
<gene>
    <name evidence="1" type="ORF">CAXC1_220069</name>
</gene>
<evidence type="ECO:0000313" key="2">
    <source>
        <dbReference type="Proteomes" id="UP001314181"/>
    </source>
</evidence>
<sequence>MIFFFLNTLVGGIGQFLRHFKETYDHLFSGNIKDIFKSLQIANIINFSFFNVDQNTVFKQ</sequence>
<organism evidence="1 2">
    <name type="scientific">Candidatus Xenohaliotis californiensis</name>
    <dbReference type="NCBI Taxonomy" id="84677"/>
    <lineage>
        <taxon>Bacteria</taxon>
        <taxon>Pseudomonadati</taxon>
        <taxon>Pseudomonadota</taxon>
        <taxon>Alphaproteobacteria</taxon>
        <taxon>Rickettsiales</taxon>
        <taxon>Anaplasmataceae</taxon>
        <taxon>Candidatus Xenohaliotis</taxon>
    </lineage>
</organism>
<reference evidence="1 2" key="1">
    <citation type="submission" date="2024-01" db="EMBL/GenBank/DDBJ databases">
        <authorList>
            <person name="Kunselman E."/>
        </authorList>
    </citation>
    <scope>NUCLEOTIDE SEQUENCE [LARGE SCALE GENOMIC DNA]</scope>
    <source>
        <strain evidence="1">2 abalone samples</strain>
    </source>
</reference>
<name>A0ABM9N7S8_9RICK</name>
<dbReference type="Proteomes" id="UP001314181">
    <property type="component" value="Unassembled WGS sequence"/>
</dbReference>
<dbReference type="EMBL" id="CAWVOK010000014">
    <property type="protein sequence ID" value="CAK8162800.1"/>
    <property type="molecule type" value="Genomic_DNA"/>
</dbReference>
<evidence type="ECO:0000313" key="1">
    <source>
        <dbReference type="EMBL" id="CAK8162800.1"/>
    </source>
</evidence>
<comment type="caution">
    <text evidence="1">The sequence shown here is derived from an EMBL/GenBank/DDBJ whole genome shotgun (WGS) entry which is preliminary data.</text>
</comment>